<dbReference type="Proteomes" id="UP001305414">
    <property type="component" value="Unassembled WGS sequence"/>
</dbReference>
<accession>A0AAN7V2B4</accession>
<dbReference type="AlphaFoldDB" id="A0AAN7V2B4"/>
<feature type="signal peptide" evidence="1">
    <location>
        <begin position="1"/>
        <end position="17"/>
    </location>
</feature>
<organism evidence="2 3">
    <name type="scientific">Xylaria bambusicola</name>
    <dbReference type="NCBI Taxonomy" id="326684"/>
    <lineage>
        <taxon>Eukaryota</taxon>
        <taxon>Fungi</taxon>
        <taxon>Dikarya</taxon>
        <taxon>Ascomycota</taxon>
        <taxon>Pezizomycotina</taxon>
        <taxon>Sordariomycetes</taxon>
        <taxon>Xylariomycetidae</taxon>
        <taxon>Xylariales</taxon>
        <taxon>Xylariaceae</taxon>
        <taxon>Xylaria</taxon>
    </lineage>
</organism>
<keyword evidence="1" id="KW-0732">Signal</keyword>
<gene>
    <name evidence="2" type="ORF">RRF57_012958</name>
</gene>
<reference evidence="2 3" key="1">
    <citation type="submission" date="2023-10" db="EMBL/GenBank/DDBJ databases">
        <title>Draft genome sequence of Xylaria bambusicola isolate GMP-LS, the root and basal stem rot pathogen of sugarcane in Indonesia.</title>
        <authorList>
            <person name="Selvaraj P."/>
            <person name="Muralishankar V."/>
            <person name="Muruganantham S."/>
            <person name="Sp S."/>
            <person name="Haryani S."/>
            <person name="Lau K.J.X."/>
            <person name="Naqvi N.I."/>
        </authorList>
    </citation>
    <scope>NUCLEOTIDE SEQUENCE [LARGE SCALE GENOMIC DNA]</scope>
    <source>
        <strain evidence="2">GMP-LS</strain>
    </source>
</reference>
<keyword evidence="3" id="KW-1185">Reference proteome</keyword>
<protein>
    <submittedName>
        <fullName evidence="2">Uncharacterized protein</fullName>
    </submittedName>
</protein>
<feature type="chain" id="PRO_5043007671" evidence="1">
    <location>
        <begin position="18"/>
        <end position="98"/>
    </location>
</feature>
<evidence type="ECO:0000313" key="3">
    <source>
        <dbReference type="Proteomes" id="UP001305414"/>
    </source>
</evidence>
<comment type="caution">
    <text evidence="2">The sequence shown here is derived from an EMBL/GenBank/DDBJ whole genome shotgun (WGS) entry which is preliminary data.</text>
</comment>
<dbReference type="EMBL" id="JAWHQM010000101">
    <property type="protein sequence ID" value="KAK5637246.1"/>
    <property type="molecule type" value="Genomic_DNA"/>
</dbReference>
<sequence>MKLLAITPAFLAGLAVADQVWPLSQYDDPLPTFSASEDITLTWGKGYFNPYIGHDYTPKYFTLSLAAYNNTPTGHYIDWYGHEQPLYEVSTVVEQDSE</sequence>
<evidence type="ECO:0000313" key="2">
    <source>
        <dbReference type="EMBL" id="KAK5637246.1"/>
    </source>
</evidence>
<evidence type="ECO:0000256" key="1">
    <source>
        <dbReference type="SAM" id="SignalP"/>
    </source>
</evidence>
<name>A0AAN7V2B4_9PEZI</name>
<proteinExistence type="predicted"/>